<keyword evidence="1" id="KW-0472">Membrane</keyword>
<name>A0A2S7VF80_9VIBR</name>
<dbReference type="Proteomes" id="UP000238707">
    <property type="component" value="Unassembled WGS sequence"/>
</dbReference>
<accession>A0A2S7VF80</accession>
<evidence type="ECO:0000256" key="1">
    <source>
        <dbReference type="SAM" id="Phobius"/>
    </source>
</evidence>
<comment type="caution">
    <text evidence="2">The sequence shown here is derived from an EMBL/GenBank/DDBJ whole genome shotgun (WGS) entry which is preliminary data.</text>
</comment>
<sequence length="62" mass="7185">MCNFCKLRFGFVILVYPYIVVQTQHIGVICLLGYKIVLQLIFFKAKKWGCLWISGGLKKNCK</sequence>
<gene>
    <name evidence="2" type="ORF">BTO10_15950</name>
</gene>
<reference evidence="2 3" key="1">
    <citation type="submission" date="2016-12" db="EMBL/GenBank/DDBJ databases">
        <title>Diversity of luminous bacteria.</title>
        <authorList>
            <person name="Yoshizawa S."/>
            <person name="Kogure K."/>
        </authorList>
    </citation>
    <scope>NUCLEOTIDE SEQUENCE [LARGE SCALE GENOMIC DNA]</scope>
    <source>
        <strain evidence="2 3">LC2-408</strain>
    </source>
</reference>
<feature type="transmembrane region" description="Helical" evidence="1">
    <location>
        <begin position="15"/>
        <end position="37"/>
    </location>
</feature>
<protein>
    <submittedName>
        <fullName evidence="2">Uncharacterized protein</fullName>
    </submittedName>
</protein>
<evidence type="ECO:0000313" key="3">
    <source>
        <dbReference type="Proteomes" id="UP000238707"/>
    </source>
</evidence>
<keyword evidence="3" id="KW-1185">Reference proteome</keyword>
<keyword evidence="1" id="KW-1133">Transmembrane helix</keyword>
<proteinExistence type="predicted"/>
<keyword evidence="1" id="KW-0812">Transmembrane</keyword>
<dbReference type="AlphaFoldDB" id="A0A2S7VF80"/>
<organism evidence="2 3">
    <name type="scientific">Vibrio chagasii</name>
    <dbReference type="NCBI Taxonomy" id="170679"/>
    <lineage>
        <taxon>Bacteria</taxon>
        <taxon>Pseudomonadati</taxon>
        <taxon>Pseudomonadota</taxon>
        <taxon>Gammaproteobacteria</taxon>
        <taxon>Vibrionales</taxon>
        <taxon>Vibrionaceae</taxon>
        <taxon>Vibrio</taxon>
    </lineage>
</organism>
<evidence type="ECO:0000313" key="2">
    <source>
        <dbReference type="EMBL" id="PQJ60826.1"/>
    </source>
</evidence>
<dbReference type="EMBL" id="MSCI01000002">
    <property type="protein sequence ID" value="PQJ60826.1"/>
    <property type="molecule type" value="Genomic_DNA"/>
</dbReference>